<dbReference type="Pfam" id="PF02696">
    <property type="entry name" value="SelO"/>
    <property type="match status" value="1"/>
</dbReference>
<comment type="similarity">
    <text evidence="1 8">Belongs to the SELO family.</text>
</comment>
<reference evidence="10 11" key="1">
    <citation type="submission" date="2023-11" db="EMBL/GenBank/DDBJ databases">
        <title>Draft genome sequence of Microbacterium arthrosphaerae JCM 30492.</title>
        <authorList>
            <person name="Zhang G."/>
            <person name="Ding Y."/>
        </authorList>
    </citation>
    <scope>NUCLEOTIDE SEQUENCE [LARGE SCALE GENOMIC DNA]</scope>
    <source>
        <strain evidence="10 11">JCM 30492</strain>
    </source>
</reference>
<feature type="binding site" evidence="8">
    <location>
        <position position="284"/>
    </location>
    <ligand>
        <name>ATP</name>
        <dbReference type="ChEBI" id="CHEBI:30616"/>
    </ligand>
</feature>
<feature type="binding site" evidence="8">
    <location>
        <position position="114"/>
    </location>
    <ligand>
        <name>ATP</name>
        <dbReference type="ChEBI" id="CHEBI:30616"/>
    </ligand>
</feature>
<evidence type="ECO:0000256" key="2">
    <source>
        <dbReference type="ARBA" id="ARBA00022679"/>
    </source>
</evidence>
<keyword evidence="11" id="KW-1185">Reference proteome</keyword>
<proteinExistence type="inferred from homology"/>
<feature type="region of interest" description="Disordered" evidence="9">
    <location>
        <begin position="1"/>
        <end position="29"/>
    </location>
</feature>
<evidence type="ECO:0000256" key="6">
    <source>
        <dbReference type="ARBA" id="ARBA00022840"/>
    </source>
</evidence>
<dbReference type="RefSeq" id="WP_318352273.1">
    <property type="nucleotide sequence ID" value="NZ_JAWQEV010000001.1"/>
</dbReference>
<evidence type="ECO:0000256" key="9">
    <source>
        <dbReference type="SAM" id="MobiDB-lite"/>
    </source>
</evidence>
<dbReference type="NCBIfam" id="NF000658">
    <property type="entry name" value="PRK00029.1"/>
    <property type="match status" value="1"/>
</dbReference>
<feature type="binding site" evidence="8">
    <location>
        <position position="135"/>
    </location>
    <ligand>
        <name>ATP</name>
        <dbReference type="ChEBI" id="CHEBI:30616"/>
    </ligand>
</feature>
<feature type="binding site" evidence="8">
    <location>
        <position position="146"/>
    </location>
    <ligand>
        <name>ATP</name>
        <dbReference type="ChEBI" id="CHEBI:30616"/>
    </ligand>
</feature>
<feature type="binding site" evidence="8">
    <location>
        <position position="115"/>
    </location>
    <ligand>
        <name>ATP</name>
        <dbReference type="ChEBI" id="CHEBI:30616"/>
    </ligand>
</feature>
<keyword evidence="6 8" id="KW-0067">ATP-binding</keyword>
<accession>A0ABU4GXF6</accession>
<evidence type="ECO:0000256" key="5">
    <source>
        <dbReference type="ARBA" id="ARBA00022741"/>
    </source>
</evidence>
<comment type="catalytic activity">
    <reaction evidence="8">
        <text>L-tyrosyl-[protein] + UTP = O-(5'-uridylyl)-L-tyrosyl-[protein] + diphosphate</text>
        <dbReference type="Rhea" id="RHEA:83887"/>
        <dbReference type="Rhea" id="RHEA-COMP:10136"/>
        <dbReference type="Rhea" id="RHEA-COMP:20238"/>
        <dbReference type="ChEBI" id="CHEBI:33019"/>
        <dbReference type="ChEBI" id="CHEBI:46398"/>
        <dbReference type="ChEBI" id="CHEBI:46858"/>
        <dbReference type="ChEBI" id="CHEBI:90602"/>
    </reaction>
</comment>
<name>A0ABU4GXF6_9MICO</name>
<dbReference type="InterPro" id="IPR003846">
    <property type="entry name" value="SelO"/>
</dbReference>
<comment type="catalytic activity">
    <reaction evidence="8">
        <text>L-histidyl-[protein] + UTP = N(tele)-(5'-uridylyl)-L-histidyl-[protein] + diphosphate</text>
        <dbReference type="Rhea" id="RHEA:83891"/>
        <dbReference type="Rhea" id="RHEA-COMP:9745"/>
        <dbReference type="Rhea" id="RHEA-COMP:20239"/>
        <dbReference type="ChEBI" id="CHEBI:29979"/>
        <dbReference type="ChEBI" id="CHEBI:33019"/>
        <dbReference type="ChEBI" id="CHEBI:46398"/>
        <dbReference type="ChEBI" id="CHEBI:233474"/>
    </reaction>
</comment>
<feature type="binding site" evidence="8">
    <location>
        <position position="147"/>
    </location>
    <ligand>
        <name>ATP</name>
        <dbReference type="ChEBI" id="CHEBI:30616"/>
    </ligand>
</feature>
<evidence type="ECO:0000256" key="4">
    <source>
        <dbReference type="ARBA" id="ARBA00022723"/>
    </source>
</evidence>
<evidence type="ECO:0000256" key="3">
    <source>
        <dbReference type="ARBA" id="ARBA00022695"/>
    </source>
</evidence>
<feature type="binding site" evidence="8">
    <location>
        <position position="284"/>
    </location>
    <ligand>
        <name>Mg(2+)</name>
        <dbReference type="ChEBI" id="CHEBI:18420"/>
    </ligand>
</feature>
<comment type="caution">
    <text evidence="10">The sequence shown here is derived from an EMBL/GenBank/DDBJ whole genome shotgun (WGS) entry which is preliminary data.</text>
</comment>
<feature type="binding site" evidence="8">
    <location>
        <position position="198"/>
    </location>
    <ligand>
        <name>ATP</name>
        <dbReference type="ChEBI" id="CHEBI:30616"/>
    </ligand>
</feature>
<comment type="catalytic activity">
    <reaction evidence="8">
        <text>L-seryl-[protein] + ATP = 3-O-(5'-adenylyl)-L-seryl-[protein] + diphosphate</text>
        <dbReference type="Rhea" id="RHEA:58120"/>
        <dbReference type="Rhea" id="RHEA-COMP:9863"/>
        <dbReference type="Rhea" id="RHEA-COMP:15073"/>
        <dbReference type="ChEBI" id="CHEBI:29999"/>
        <dbReference type="ChEBI" id="CHEBI:30616"/>
        <dbReference type="ChEBI" id="CHEBI:33019"/>
        <dbReference type="ChEBI" id="CHEBI:142516"/>
        <dbReference type="EC" id="2.7.7.108"/>
    </reaction>
</comment>
<dbReference type="PANTHER" id="PTHR32057">
    <property type="entry name" value="PROTEIN ADENYLYLTRANSFERASE SELO, MITOCHONDRIAL"/>
    <property type="match status" value="1"/>
</dbReference>
<dbReference type="Proteomes" id="UP001283109">
    <property type="component" value="Unassembled WGS sequence"/>
</dbReference>
<sequence length="508" mass="55767">MSEQAHVMTKDAASPTTTGLAPQRPAEPPRLERHWADSFPELSRPVAPVRTVAPRLLVLGEEVARDLDFDPAYLASAEGVRFLTGESFPDDRPPVAQVYAGHQWGVFTPILGDGRAALLGEHRDRRGRLRDVHLKGIGPTPLSRVDGYAVVGPMLREFLMGEALHALGVPTTRMLAVVATGRLRERDGTALPGAVLARTAASHVRFGSFEYVRAQGDEALLRRLADHVIARHHPQAVGARHPYRALLEEVVGAVAALTAHWMRLGFVHGVLSTDNVLVAAETIDYGPCAFLDTYEPGAFFSSIDRVGRYAYDRQPSIMRWNLERLGEALTPLLADDLAAGEEVATEIVAGFDAEYRRRRADAFRAKLGLARGAAGVDELADDVLVLLAEHRVDFTGFWRDLATAAEGDEGAVRARFLGPVPELDAWLRRWRALAPDAALIRAVNPRYIARNHLVEEALQAATDGDLGPFAHLLELLRDPFTERTGSEYRRFGWPAPDGTPRHRTFCGT</sequence>
<keyword evidence="4 8" id="KW-0479">Metal-binding</keyword>
<protein>
    <recommendedName>
        <fullName evidence="8">Protein nucleotidyltransferase YdiU</fullName>
        <ecNumber evidence="8">2.7.7.-</ecNumber>
    </recommendedName>
    <alternativeName>
        <fullName evidence="8">Protein adenylyltransferase YdiU</fullName>
        <ecNumber evidence="8">2.7.7.108</ecNumber>
    </alternativeName>
    <alternativeName>
        <fullName evidence="8">Protein uridylyltransferase YdiU</fullName>
        <ecNumber evidence="8">2.7.7.-</ecNumber>
    </alternativeName>
</protein>
<dbReference type="EC" id="2.7.7.108" evidence="8"/>
<feature type="binding site" evidence="8">
    <location>
        <position position="205"/>
    </location>
    <ligand>
        <name>ATP</name>
        <dbReference type="ChEBI" id="CHEBI:30616"/>
    </ligand>
</feature>
<comment type="catalytic activity">
    <reaction evidence="8">
        <text>L-threonyl-[protein] + ATP = 3-O-(5'-adenylyl)-L-threonyl-[protein] + diphosphate</text>
        <dbReference type="Rhea" id="RHEA:54292"/>
        <dbReference type="Rhea" id="RHEA-COMP:11060"/>
        <dbReference type="Rhea" id="RHEA-COMP:13847"/>
        <dbReference type="ChEBI" id="CHEBI:30013"/>
        <dbReference type="ChEBI" id="CHEBI:30616"/>
        <dbReference type="ChEBI" id="CHEBI:33019"/>
        <dbReference type="ChEBI" id="CHEBI:138113"/>
        <dbReference type="EC" id="2.7.7.108"/>
    </reaction>
</comment>
<keyword evidence="8" id="KW-0464">Manganese</keyword>
<dbReference type="EC" id="2.7.7.-" evidence="8"/>
<feature type="binding site" evidence="8">
    <location>
        <position position="112"/>
    </location>
    <ligand>
        <name>ATP</name>
        <dbReference type="ChEBI" id="CHEBI:30616"/>
    </ligand>
</feature>
<keyword evidence="3 8" id="KW-0548">Nucleotidyltransferase</keyword>
<comment type="function">
    <text evidence="8">Nucleotidyltransferase involved in the post-translational modification of proteins. It can catalyze the addition of adenosine monophosphate (AMP) or uridine monophosphate (UMP) to a protein, resulting in modifications known as AMPylation and UMPylation.</text>
</comment>
<evidence type="ECO:0000313" key="10">
    <source>
        <dbReference type="EMBL" id="MDW4571749.1"/>
    </source>
</evidence>
<feature type="active site" description="Proton acceptor" evidence="8">
    <location>
        <position position="274"/>
    </location>
</feature>
<evidence type="ECO:0000256" key="7">
    <source>
        <dbReference type="ARBA" id="ARBA00022842"/>
    </source>
</evidence>
<organism evidence="10 11">
    <name type="scientific">Microbacterium arthrosphaerae</name>
    <dbReference type="NCBI Taxonomy" id="792652"/>
    <lineage>
        <taxon>Bacteria</taxon>
        <taxon>Bacillati</taxon>
        <taxon>Actinomycetota</taxon>
        <taxon>Actinomycetes</taxon>
        <taxon>Micrococcales</taxon>
        <taxon>Microbacteriaceae</taxon>
        <taxon>Microbacterium</taxon>
    </lineage>
</organism>
<comment type="cofactor">
    <cofactor evidence="8">
        <name>Mg(2+)</name>
        <dbReference type="ChEBI" id="CHEBI:18420"/>
    </cofactor>
    <cofactor evidence="8">
        <name>Mn(2+)</name>
        <dbReference type="ChEBI" id="CHEBI:29035"/>
    </cofactor>
</comment>
<evidence type="ECO:0000256" key="8">
    <source>
        <dbReference type="HAMAP-Rule" id="MF_00692"/>
    </source>
</evidence>
<dbReference type="HAMAP" id="MF_00692">
    <property type="entry name" value="SelO"/>
    <property type="match status" value="1"/>
</dbReference>
<feature type="binding site" evidence="8">
    <location>
        <position position="275"/>
    </location>
    <ligand>
        <name>Mg(2+)</name>
        <dbReference type="ChEBI" id="CHEBI:18420"/>
    </ligand>
</feature>
<gene>
    <name evidence="8" type="primary">ydiU</name>
    <name evidence="8" type="synonym">selO</name>
    <name evidence="10" type="ORF">R8Z58_03055</name>
</gene>
<dbReference type="PANTHER" id="PTHR32057:SF14">
    <property type="entry name" value="PROTEIN ADENYLYLTRANSFERASE SELO, MITOCHONDRIAL"/>
    <property type="match status" value="1"/>
</dbReference>
<keyword evidence="5 8" id="KW-0547">Nucleotide-binding</keyword>
<comment type="catalytic activity">
    <reaction evidence="8">
        <text>L-tyrosyl-[protein] + ATP = O-(5'-adenylyl)-L-tyrosyl-[protein] + diphosphate</text>
        <dbReference type="Rhea" id="RHEA:54288"/>
        <dbReference type="Rhea" id="RHEA-COMP:10136"/>
        <dbReference type="Rhea" id="RHEA-COMP:13846"/>
        <dbReference type="ChEBI" id="CHEBI:30616"/>
        <dbReference type="ChEBI" id="CHEBI:33019"/>
        <dbReference type="ChEBI" id="CHEBI:46858"/>
        <dbReference type="ChEBI" id="CHEBI:83624"/>
        <dbReference type="EC" id="2.7.7.108"/>
    </reaction>
</comment>
<evidence type="ECO:0000256" key="1">
    <source>
        <dbReference type="ARBA" id="ARBA00009747"/>
    </source>
</evidence>
<keyword evidence="2 8" id="KW-0808">Transferase</keyword>
<comment type="catalytic activity">
    <reaction evidence="8">
        <text>L-seryl-[protein] + UTP = O-(5'-uridylyl)-L-seryl-[protein] + diphosphate</text>
        <dbReference type="Rhea" id="RHEA:64604"/>
        <dbReference type="Rhea" id="RHEA-COMP:9863"/>
        <dbReference type="Rhea" id="RHEA-COMP:16635"/>
        <dbReference type="ChEBI" id="CHEBI:29999"/>
        <dbReference type="ChEBI" id="CHEBI:33019"/>
        <dbReference type="ChEBI" id="CHEBI:46398"/>
        <dbReference type="ChEBI" id="CHEBI:156051"/>
    </reaction>
</comment>
<evidence type="ECO:0000313" key="11">
    <source>
        <dbReference type="Proteomes" id="UP001283109"/>
    </source>
</evidence>
<dbReference type="EMBL" id="JAWQEV010000001">
    <property type="protein sequence ID" value="MDW4571749.1"/>
    <property type="molecule type" value="Genomic_DNA"/>
</dbReference>
<keyword evidence="7 8" id="KW-0460">Magnesium</keyword>